<comment type="caution">
    <text evidence="2">The sequence shown here is derived from an EMBL/GenBank/DDBJ whole genome shotgun (WGS) entry which is preliminary data.</text>
</comment>
<sequence length="264" mass="28122">MSAPARGPLDQAAYQAELAKVEKGLGGNLRALARAQTAEGLAEAMRDLSTALNKASAQLAAITVAARLSGVHQLLQDRIGVAAYRLADSEQAELDARCGGGAYTSKKVQRQLRVDLQPAFAALTQRELVFGGSLPNPGKAPEAERPANGETVVRRGEAGIGRLEITNGTSKDVAISVVPDGKPPREPHVMTYIRAGKAAAITRIGGPYHLYYKSGAEWSSERRQFATGCSFQKFEQAFGADKSWKIDLQRTVSGNAPTKSVEAY</sequence>
<dbReference type="AlphaFoldDB" id="A0A7Y4P0Q2"/>
<gene>
    <name evidence="1" type="ORF">HNR71_000664</name>
    <name evidence="2" type="ORF">HPO96_13685</name>
</gene>
<reference evidence="1 4" key="2">
    <citation type="submission" date="2020-08" db="EMBL/GenBank/DDBJ databases">
        <title>Sequencing the genomes of 1000 actinobacteria strains.</title>
        <authorList>
            <person name="Klenk H.-P."/>
        </authorList>
    </citation>
    <scope>NUCLEOTIDE SEQUENCE [LARGE SCALE GENOMIC DNA]</scope>
    <source>
        <strain evidence="1 4">DSM 15626</strain>
    </source>
</reference>
<protein>
    <submittedName>
        <fullName evidence="2">Uncharacterized protein</fullName>
    </submittedName>
</protein>
<evidence type="ECO:0000313" key="1">
    <source>
        <dbReference type="EMBL" id="MBB6565027.1"/>
    </source>
</evidence>
<evidence type="ECO:0000313" key="3">
    <source>
        <dbReference type="Proteomes" id="UP000534306"/>
    </source>
</evidence>
<dbReference type="RefSeq" id="WP_171673819.1">
    <property type="nucleotide sequence ID" value="NZ_BAAAGT010000001.1"/>
</dbReference>
<keyword evidence="3" id="KW-1185">Reference proteome</keyword>
<reference evidence="2 3" key="1">
    <citation type="submission" date="2020-05" db="EMBL/GenBank/DDBJ databases">
        <title>Genome sequence of Kribbella sandramycini ATCC 39419.</title>
        <authorList>
            <person name="Maclea K.S."/>
            <person name="Fair J.L."/>
        </authorList>
    </citation>
    <scope>NUCLEOTIDE SEQUENCE [LARGE SCALE GENOMIC DNA]</scope>
    <source>
        <strain evidence="2 3">ATCC 39419</strain>
    </source>
</reference>
<dbReference type="EMBL" id="JACHKF010000001">
    <property type="protein sequence ID" value="MBB6565027.1"/>
    <property type="molecule type" value="Genomic_DNA"/>
</dbReference>
<evidence type="ECO:0000313" key="2">
    <source>
        <dbReference type="EMBL" id="NOL41299.1"/>
    </source>
</evidence>
<name>A0A7Y4P0Q2_9ACTN</name>
<dbReference type="Proteomes" id="UP000553957">
    <property type="component" value="Unassembled WGS sequence"/>
</dbReference>
<evidence type="ECO:0000313" key="4">
    <source>
        <dbReference type="Proteomes" id="UP000553957"/>
    </source>
</evidence>
<accession>A0A7Y4P0Q2</accession>
<dbReference type="Proteomes" id="UP000534306">
    <property type="component" value="Unassembled WGS sequence"/>
</dbReference>
<organism evidence="2 3">
    <name type="scientific">Kribbella sandramycini</name>
    <dbReference type="NCBI Taxonomy" id="60450"/>
    <lineage>
        <taxon>Bacteria</taxon>
        <taxon>Bacillati</taxon>
        <taxon>Actinomycetota</taxon>
        <taxon>Actinomycetes</taxon>
        <taxon>Propionibacteriales</taxon>
        <taxon>Kribbellaceae</taxon>
        <taxon>Kribbella</taxon>
    </lineage>
</organism>
<dbReference type="EMBL" id="JABJRC010000003">
    <property type="protein sequence ID" value="NOL41299.1"/>
    <property type="molecule type" value="Genomic_DNA"/>
</dbReference>
<proteinExistence type="predicted"/>